<dbReference type="InterPro" id="IPR000700">
    <property type="entry name" value="PAS-assoc_C"/>
</dbReference>
<keyword evidence="11" id="KW-0843">Virulence</keyword>
<keyword evidence="8" id="KW-0547">Nucleotide-binding</keyword>
<evidence type="ECO:0000256" key="6">
    <source>
        <dbReference type="ARBA" id="ARBA00022679"/>
    </source>
</evidence>
<evidence type="ECO:0000313" key="14">
    <source>
        <dbReference type="Proteomes" id="UP000315673"/>
    </source>
</evidence>
<dbReference type="RefSeq" id="WP_146569926.1">
    <property type="nucleotide sequence ID" value="NZ_CP042306.1"/>
</dbReference>
<dbReference type="EC" id="2.7.13.3" evidence="2"/>
<dbReference type="Gene3D" id="3.30.565.10">
    <property type="entry name" value="Histidine kinase-like ATPase, C-terminal domain"/>
    <property type="match status" value="1"/>
</dbReference>
<keyword evidence="5" id="KW-0288">FMN</keyword>
<protein>
    <recommendedName>
        <fullName evidence="2">histidine kinase</fullName>
        <ecNumber evidence="2">2.7.13.3</ecNumber>
    </recommendedName>
</protein>
<dbReference type="InterPro" id="IPR036890">
    <property type="entry name" value="HATPase_C_sf"/>
</dbReference>
<organism evidence="13 14">
    <name type="scientific">Sphingomonas panacisoli</name>
    <dbReference type="NCBI Taxonomy" id="1813879"/>
    <lineage>
        <taxon>Bacteria</taxon>
        <taxon>Pseudomonadati</taxon>
        <taxon>Pseudomonadota</taxon>
        <taxon>Alphaproteobacteria</taxon>
        <taxon>Sphingomonadales</taxon>
        <taxon>Sphingomonadaceae</taxon>
        <taxon>Sphingomonas</taxon>
    </lineage>
</organism>
<keyword evidence="4" id="KW-0285">Flavoprotein</keyword>
<accession>A0A5B8LGT2</accession>
<keyword evidence="6" id="KW-0808">Transferase</keyword>
<dbReference type="PROSITE" id="PS50113">
    <property type="entry name" value="PAC"/>
    <property type="match status" value="1"/>
</dbReference>
<dbReference type="Proteomes" id="UP000315673">
    <property type="component" value="Chromosome"/>
</dbReference>
<keyword evidence="3" id="KW-0597">Phosphoprotein</keyword>
<dbReference type="Gene3D" id="3.30.450.20">
    <property type="entry name" value="PAS domain"/>
    <property type="match status" value="1"/>
</dbReference>
<keyword evidence="10" id="KW-0067">ATP-binding</keyword>
<evidence type="ECO:0000256" key="11">
    <source>
        <dbReference type="ARBA" id="ARBA00023026"/>
    </source>
</evidence>
<dbReference type="InterPro" id="IPR035965">
    <property type="entry name" value="PAS-like_dom_sf"/>
</dbReference>
<reference evidence="13 14" key="1">
    <citation type="submission" date="2019-07" db="EMBL/GenBank/DDBJ databases">
        <title>Full genome sequence of Sphingomonas sp. 4R-6-7(HKS19).</title>
        <authorList>
            <person name="Im W.-T."/>
        </authorList>
    </citation>
    <scope>NUCLEOTIDE SEQUENCE [LARGE SCALE GENOMIC DNA]</scope>
    <source>
        <strain evidence="13 14">HKS19</strain>
    </source>
</reference>
<name>A0A5B8LGT2_9SPHN</name>
<dbReference type="KEGG" id="spai:FPZ24_04580"/>
<dbReference type="PANTHER" id="PTHR41523">
    <property type="entry name" value="TWO-COMPONENT SYSTEM SENSOR PROTEIN"/>
    <property type="match status" value="1"/>
</dbReference>
<evidence type="ECO:0000256" key="5">
    <source>
        <dbReference type="ARBA" id="ARBA00022643"/>
    </source>
</evidence>
<evidence type="ECO:0000256" key="3">
    <source>
        <dbReference type="ARBA" id="ARBA00022553"/>
    </source>
</evidence>
<keyword evidence="14" id="KW-1185">Reference proteome</keyword>
<dbReference type="Pfam" id="PF08448">
    <property type="entry name" value="PAS_4"/>
    <property type="match status" value="1"/>
</dbReference>
<dbReference type="AlphaFoldDB" id="A0A5B8LGT2"/>
<evidence type="ECO:0000256" key="8">
    <source>
        <dbReference type="ARBA" id="ARBA00022741"/>
    </source>
</evidence>
<dbReference type="InterPro" id="IPR000014">
    <property type="entry name" value="PAS"/>
</dbReference>
<gene>
    <name evidence="13" type="ORF">FPZ24_04580</name>
</gene>
<dbReference type="SMART" id="SM00091">
    <property type="entry name" value="PAS"/>
    <property type="match status" value="1"/>
</dbReference>
<evidence type="ECO:0000256" key="4">
    <source>
        <dbReference type="ARBA" id="ARBA00022630"/>
    </source>
</evidence>
<comment type="catalytic activity">
    <reaction evidence="1">
        <text>ATP + protein L-histidine = ADP + protein N-phospho-L-histidine.</text>
        <dbReference type="EC" id="2.7.13.3"/>
    </reaction>
</comment>
<proteinExistence type="predicted"/>
<evidence type="ECO:0000256" key="9">
    <source>
        <dbReference type="ARBA" id="ARBA00022777"/>
    </source>
</evidence>
<evidence type="ECO:0000256" key="1">
    <source>
        <dbReference type="ARBA" id="ARBA00000085"/>
    </source>
</evidence>
<dbReference type="EMBL" id="CP042306">
    <property type="protein sequence ID" value="QDZ06842.1"/>
    <property type="molecule type" value="Genomic_DNA"/>
</dbReference>
<keyword evidence="9" id="KW-0418">Kinase</keyword>
<evidence type="ECO:0000256" key="2">
    <source>
        <dbReference type="ARBA" id="ARBA00012438"/>
    </source>
</evidence>
<dbReference type="OrthoDB" id="9760752at2"/>
<dbReference type="NCBIfam" id="TIGR00229">
    <property type="entry name" value="sensory_box"/>
    <property type="match status" value="1"/>
</dbReference>
<dbReference type="InterPro" id="IPR011102">
    <property type="entry name" value="Sig_transdc_His_kinase_HWE"/>
</dbReference>
<dbReference type="CDD" id="cd00130">
    <property type="entry name" value="PAS"/>
    <property type="match status" value="1"/>
</dbReference>
<dbReference type="SUPFAM" id="SSF55785">
    <property type="entry name" value="PYP-like sensor domain (PAS domain)"/>
    <property type="match status" value="1"/>
</dbReference>
<sequence length="318" mass="34591">MKSKIEPLVDSEGALLATVLDQSHDCIKLLNLDGNIEYVNRQGAAAMELSSPSELLGASYLDRWPVEMQETIQAALAAAQQGELRRFVGSRPQPNGDPSWWDVTVSPVRTAEGTITHFVTIARDMTAETVERERVSAISLEMQHRLKNALTVASGIVMLSARGRPDVSAFAHEIVTRFGQLGHVQAQILNPDADTRIAAIVPLIAEAYGKSATLEFGELPDVRITHRAMQALALCFGELATNSLKYGALRDGRPVRVSGALQKDGIELAWAEDTEFGAPRPEGQGLRLIERLVGTAGGTFKRDIEPHLMRALILLPTI</sequence>
<dbReference type="SMART" id="SM00911">
    <property type="entry name" value="HWE_HK"/>
    <property type="match status" value="1"/>
</dbReference>
<evidence type="ECO:0000313" key="13">
    <source>
        <dbReference type="EMBL" id="QDZ06842.1"/>
    </source>
</evidence>
<evidence type="ECO:0000259" key="12">
    <source>
        <dbReference type="PROSITE" id="PS50113"/>
    </source>
</evidence>
<keyword evidence="7" id="KW-0677">Repeat</keyword>
<evidence type="ECO:0000256" key="10">
    <source>
        <dbReference type="ARBA" id="ARBA00022840"/>
    </source>
</evidence>
<dbReference type="Pfam" id="PF07536">
    <property type="entry name" value="HWE_HK"/>
    <property type="match status" value="1"/>
</dbReference>
<dbReference type="InterPro" id="IPR013656">
    <property type="entry name" value="PAS_4"/>
</dbReference>
<evidence type="ECO:0000256" key="7">
    <source>
        <dbReference type="ARBA" id="ARBA00022737"/>
    </source>
</evidence>
<feature type="domain" description="PAC" evidence="12">
    <location>
        <begin position="80"/>
        <end position="137"/>
    </location>
</feature>
<dbReference type="GO" id="GO:0005524">
    <property type="term" value="F:ATP binding"/>
    <property type="evidence" value="ECO:0007669"/>
    <property type="project" value="UniProtKB-KW"/>
</dbReference>
<dbReference type="GO" id="GO:0004673">
    <property type="term" value="F:protein histidine kinase activity"/>
    <property type="evidence" value="ECO:0007669"/>
    <property type="project" value="UniProtKB-EC"/>
</dbReference>
<dbReference type="PANTHER" id="PTHR41523:SF8">
    <property type="entry name" value="ETHYLENE RESPONSE SENSOR PROTEIN"/>
    <property type="match status" value="1"/>
</dbReference>